<dbReference type="HOGENOM" id="CLU_2908093_0_0_1"/>
<dbReference type="EnsemblPlants" id="OPUNC08G14690.1">
    <property type="protein sequence ID" value="OPUNC08G14690.1"/>
    <property type="gene ID" value="OPUNC08G14690"/>
</dbReference>
<feature type="compositionally biased region" description="Basic and acidic residues" evidence="1">
    <location>
        <begin position="1"/>
        <end position="31"/>
    </location>
</feature>
<accession>A0A0E0LVH1</accession>
<keyword evidence="3" id="KW-1185">Reference proteome</keyword>
<protein>
    <submittedName>
        <fullName evidence="2">Uncharacterized protein</fullName>
    </submittedName>
</protein>
<dbReference type="Gramene" id="OPUNC08G14690.1">
    <property type="protein sequence ID" value="OPUNC08G14690.1"/>
    <property type="gene ID" value="OPUNC08G14690"/>
</dbReference>
<dbReference type="AlphaFoldDB" id="A0A0E0LVH1"/>
<evidence type="ECO:0000313" key="3">
    <source>
        <dbReference type="Proteomes" id="UP000026962"/>
    </source>
</evidence>
<proteinExistence type="predicted"/>
<name>A0A0E0LVH1_ORYPU</name>
<dbReference type="Proteomes" id="UP000026962">
    <property type="component" value="Chromosome 8"/>
</dbReference>
<reference evidence="2" key="1">
    <citation type="submission" date="2015-04" db="UniProtKB">
        <authorList>
            <consortium name="EnsemblPlants"/>
        </authorList>
    </citation>
    <scope>IDENTIFICATION</scope>
</reference>
<evidence type="ECO:0000256" key="1">
    <source>
        <dbReference type="SAM" id="MobiDB-lite"/>
    </source>
</evidence>
<feature type="region of interest" description="Disordered" evidence="1">
    <location>
        <begin position="1"/>
        <end position="38"/>
    </location>
</feature>
<reference evidence="2" key="2">
    <citation type="submission" date="2018-05" db="EMBL/GenBank/DDBJ databases">
        <title>OpunRS2 (Oryza punctata Reference Sequence Version 2).</title>
        <authorList>
            <person name="Zhang J."/>
            <person name="Kudrna D."/>
            <person name="Lee S."/>
            <person name="Talag J."/>
            <person name="Welchert J."/>
            <person name="Wing R.A."/>
        </authorList>
    </citation>
    <scope>NUCLEOTIDE SEQUENCE [LARGE SCALE GENOMIC DNA]</scope>
</reference>
<organism evidence="2">
    <name type="scientific">Oryza punctata</name>
    <name type="common">Red rice</name>
    <dbReference type="NCBI Taxonomy" id="4537"/>
    <lineage>
        <taxon>Eukaryota</taxon>
        <taxon>Viridiplantae</taxon>
        <taxon>Streptophyta</taxon>
        <taxon>Embryophyta</taxon>
        <taxon>Tracheophyta</taxon>
        <taxon>Spermatophyta</taxon>
        <taxon>Magnoliopsida</taxon>
        <taxon>Liliopsida</taxon>
        <taxon>Poales</taxon>
        <taxon>Poaceae</taxon>
        <taxon>BOP clade</taxon>
        <taxon>Oryzoideae</taxon>
        <taxon>Oryzeae</taxon>
        <taxon>Oryzinae</taxon>
        <taxon>Oryza</taxon>
    </lineage>
</organism>
<sequence length="62" mass="6971">MEQRDGKREEDVGDHTGDDGVSRCEGKDQMRHWTSIAGGERKVKKEALDRMVTRLDLEGSPA</sequence>
<evidence type="ECO:0000313" key="2">
    <source>
        <dbReference type="EnsemblPlants" id="OPUNC08G14690.1"/>
    </source>
</evidence>